<evidence type="ECO:0000313" key="2">
    <source>
        <dbReference type="Proteomes" id="UP000219689"/>
    </source>
</evidence>
<dbReference type="Gene3D" id="3.40.720.10">
    <property type="entry name" value="Alkaline Phosphatase, subunit A"/>
    <property type="match status" value="1"/>
</dbReference>
<dbReference type="PANTHER" id="PTHR10151:SF120">
    <property type="entry name" value="BIS(5'-ADENOSYL)-TRIPHOSPHATASE"/>
    <property type="match status" value="1"/>
</dbReference>
<dbReference type="EMBL" id="NXNI01000001">
    <property type="protein sequence ID" value="PCR90869.1"/>
    <property type="molecule type" value="Genomic_DNA"/>
</dbReference>
<evidence type="ECO:0000313" key="1">
    <source>
        <dbReference type="EMBL" id="PCR90869.1"/>
    </source>
</evidence>
<comment type="caution">
    <text evidence="1">The sequence shown here is derived from an EMBL/GenBank/DDBJ whole genome shotgun (WGS) entry which is preliminary data.</text>
</comment>
<dbReference type="Pfam" id="PF01663">
    <property type="entry name" value="Phosphodiest"/>
    <property type="match status" value="1"/>
</dbReference>
<sequence>MRPELESQLRRRLFEEGYLFPDYERYCFANIPGTALSVLETDGMPVPRRQLPDDVLRGLGGEYDRVLVVLVDGFGLRFWNRHDHPLLERLETDGTVSPLTSIYPSETAAAVTTFHTGRLPASHGVLGWDVYDPADDASYEAFTVDAKAGAESIDHGLQDVFEGDPIYPDLKAAGIDCRHVVPFPETYDGAAVHSYGGGDAAARKHGLEGFESALWAAFDAATDPSYLFAYLPQIDTAAHAAGTDSKAYRDTVTETLDTLERALTGLVADETTAAGDTLVLVTADHGHVDTDPDRTVDLETYDTVMATLERYADGEPVRYAGSPRNVHLHLRTDDEGPGAGADVLETVRSALADLDARVFTADEARDRDLFGDCEESETFRRRLGDLVVCHREQAVWYGSDPATLELIGMHGGLHPDEMLVPFGAIDLELL</sequence>
<dbReference type="InterPro" id="IPR002591">
    <property type="entry name" value="Phosphodiest/P_Trfase"/>
</dbReference>
<dbReference type="OrthoDB" id="33550at2157"/>
<dbReference type="PANTHER" id="PTHR10151">
    <property type="entry name" value="ECTONUCLEOTIDE PYROPHOSPHATASE/PHOSPHODIESTERASE"/>
    <property type="match status" value="1"/>
</dbReference>
<accession>A0A2A5QVU2</accession>
<name>A0A2A5QVU2_9EURY</name>
<protein>
    <submittedName>
        <fullName evidence="1">Nucleotide pyrophosphatase</fullName>
    </submittedName>
</protein>
<keyword evidence="2" id="KW-1185">Reference proteome</keyword>
<dbReference type="GO" id="GO:0016787">
    <property type="term" value="F:hydrolase activity"/>
    <property type="evidence" value="ECO:0007669"/>
    <property type="project" value="UniProtKB-ARBA"/>
</dbReference>
<reference evidence="1 2" key="1">
    <citation type="submission" date="2017-09" db="EMBL/GenBank/DDBJ databases">
        <title>Genome sequences of Natrinema ejinorence JCM 13890T.</title>
        <authorList>
            <person name="Roh S.W."/>
            <person name="Kim Y.B."/>
            <person name="Kim J.Y."/>
        </authorList>
    </citation>
    <scope>NUCLEOTIDE SEQUENCE [LARGE SCALE GENOMIC DNA]</scope>
    <source>
        <strain evidence="1 2">JCM 13890</strain>
    </source>
</reference>
<proteinExistence type="predicted"/>
<dbReference type="InterPro" id="IPR017850">
    <property type="entry name" value="Alkaline_phosphatase_core_sf"/>
</dbReference>
<dbReference type="AlphaFoldDB" id="A0A2A5QVU2"/>
<organism evidence="1 2">
    <name type="scientific">Natrinema ejinorense</name>
    <dbReference type="NCBI Taxonomy" id="373386"/>
    <lineage>
        <taxon>Archaea</taxon>
        <taxon>Methanobacteriati</taxon>
        <taxon>Methanobacteriota</taxon>
        <taxon>Stenosarchaea group</taxon>
        <taxon>Halobacteria</taxon>
        <taxon>Halobacteriales</taxon>
        <taxon>Natrialbaceae</taxon>
        <taxon>Natrinema</taxon>
    </lineage>
</organism>
<dbReference type="Proteomes" id="UP000219689">
    <property type="component" value="Unassembled WGS sequence"/>
</dbReference>
<gene>
    <name evidence="1" type="ORF">CP557_10275</name>
</gene>
<dbReference type="SUPFAM" id="SSF53649">
    <property type="entry name" value="Alkaline phosphatase-like"/>
    <property type="match status" value="1"/>
</dbReference>
<dbReference type="RefSeq" id="WP_097379816.1">
    <property type="nucleotide sequence ID" value="NZ_NXNI01000001.1"/>
</dbReference>